<sequence length="101" mass="11642">MRVHHTVMFPHSPIISILVINMRNDATRRARSDEVNEEAPSCNRARHKHLSAARYFDPFVANQTITSLTTDNDLNHHHPRTLWVKVSRSAEHIPDVRSLIS</sequence>
<reference evidence="2" key="1">
    <citation type="submission" date="2010-08" db="EMBL/GenBank/DDBJ databases">
        <authorList>
            <consortium name="Caenorhabditis japonica Sequencing Consortium"/>
            <person name="Wilson R.K."/>
        </authorList>
    </citation>
    <scope>NUCLEOTIDE SEQUENCE [LARGE SCALE GENOMIC DNA]</scope>
    <source>
        <strain evidence="2">DF5081</strain>
    </source>
</reference>
<reference evidence="1" key="2">
    <citation type="submission" date="2022-06" db="UniProtKB">
        <authorList>
            <consortium name="EnsemblMetazoa"/>
        </authorList>
    </citation>
    <scope>IDENTIFICATION</scope>
    <source>
        <strain evidence="1">DF5081</strain>
    </source>
</reference>
<proteinExistence type="predicted"/>
<dbReference type="Proteomes" id="UP000005237">
    <property type="component" value="Unassembled WGS sequence"/>
</dbReference>
<organism evidence="1 2">
    <name type="scientific">Caenorhabditis japonica</name>
    <dbReference type="NCBI Taxonomy" id="281687"/>
    <lineage>
        <taxon>Eukaryota</taxon>
        <taxon>Metazoa</taxon>
        <taxon>Ecdysozoa</taxon>
        <taxon>Nematoda</taxon>
        <taxon>Chromadorea</taxon>
        <taxon>Rhabditida</taxon>
        <taxon>Rhabditina</taxon>
        <taxon>Rhabditomorpha</taxon>
        <taxon>Rhabditoidea</taxon>
        <taxon>Rhabditidae</taxon>
        <taxon>Peloderinae</taxon>
        <taxon>Caenorhabditis</taxon>
    </lineage>
</organism>
<keyword evidence="2" id="KW-1185">Reference proteome</keyword>
<evidence type="ECO:0000313" key="1">
    <source>
        <dbReference type="EnsemblMetazoa" id="CJA37210c.1"/>
    </source>
</evidence>
<dbReference type="EnsemblMetazoa" id="CJA37210c.1">
    <property type="protein sequence ID" value="CJA37210c.1"/>
    <property type="gene ID" value="WBGene00213057"/>
</dbReference>
<evidence type="ECO:0000313" key="2">
    <source>
        <dbReference type="Proteomes" id="UP000005237"/>
    </source>
</evidence>
<dbReference type="AlphaFoldDB" id="A0A8R1IS25"/>
<protein>
    <submittedName>
        <fullName evidence="1">Uncharacterized protein</fullName>
    </submittedName>
</protein>
<name>A0A8R1IS25_CAEJA</name>
<accession>A0A8R1IS25</accession>